<accession>A0A8K1CJ25</accession>
<keyword evidence="2" id="KW-1133">Transmembrane helix</keyword>
<evidence type="ECO:0000313" key="4">
    <source>
        <dbReference type="Proteomes" id="UP000794436"/>
    </source>
</evidence>
<reference evidence="3" key="1">
    <citation type="submission" date="2019-03" db="EMBL/GenBank/DDBJ databases">
        <title>Long read genome sequence of the mycoparasitic Pythium oligandrum ATCC 38472 isolated from sugarbeet rhizosphere.</title>
        <authorList>
            <person name="Gaulin E."/>
        </authorList>
    </citation>
    <scope>NUCLEOTIDE SEQUENCE</scope>
    <source>
        <strain evidence="3">ATCC 38472_TT</strain>
    </source>
</reference>
<feature type="transmembrane region" description="Helical" evidence="2">
    <location>
        <begin position="137"/>
        <end position="158"/>
    </location>
</feature>
<keyword evidence="2" id="KW-0472">Membrane</keyword>
<dbReference type="EMBL" id="SPLM01000072">
    <property type="protein sequence ID" value="TMW63656.1"/>
    <property type="molecule type" value="Genomic_DNA"/>
</dbReference>
<proteinExistence type="predicted"/>
<comment type="caution">
    <text evidence="3">The sequence shown here is derived from an EMBL/GenBank/DDBJ whole genome shotgun (WGS) entry which is preliminary data.</text>
</comment>
<keyword evidence="2" id="KW-0812">Transmembrane</keyword>
<name>A0A8K1CJ25_PYTOL</name>
<sequence length="161" mass="17756">MTDAWARLATFSGLTGPKGYSVLGQDDGKLSQPLIGGLDDSSDEESPHDVEYGSKRQWYDETEYAAPQKKTVEDTLRAVLQALLPSVLWPSQAPTETKDARISELKRASPATLTTPLRASVRSRRKAETMEDIHERALLKIAALTLALSTWLIIAVYMHSS</sequence>
<dbReference type="AlphaFoldDB" id="A0A8K1CJ25"/>
<feature type="region of interest" description="Disordered" evidence="1">
    <location>
        <begin position="14"/>
        <end position="54"/>
    </location>
</feature>
<organism evidence="3 4">
    <name type="scientific">Pythium oligandrum</name>
    <name type="common">Mycoparasitic fungus</name>
    <dbReference type="NCBI Taxonomy" id="41045"/>
    <lineage>
        <taxon>Eukaryota</taxon>
        <taxon>Sar</taxon>
        <taxon>Stramenopiles</taxon>
        <taxon>Oomycota</taxon>
        <taxon>Peronosporomycetes</taxon>
        <taxon>Pythiales</taxon>
        <taxon>Pythiaceae</taxon>
        <taxon>Pythium</taxon>
    </lineage>
</organism>
<evidence type="ECO:0000256" key="2">
    <source>
        <dbReference type="SAM" id="Phobius"/>
    </source>
</evidence>
<keyword evidence="4" id="KW-1185">Reference proteome</keyword>
<evidence type="ECO:0000313" key="3">
    <source>
        <dbReference type="EMBL" id="TMW63656.1"/>
    </source>
</evidence>
<evidence type="ECO:0000256" key="1">
    <source>
        <dbReference type="SAM" id="MobiDB-lite"/>
    </source>
</evidence>
<dbReference type="Proteomes" id="UP000794436">
    <property type="component" value="Unassembled WGS sequence"/>
</dbReference>
<gene>
    <name evidence="3" type="ORF">Poli38472_002597</name>
</gene>
<feature type="compositionally biased region" description="Basic and acidic residues" evidence="1">
    <location>
        <begin position="45"/>
        <end position="54"/>
    </location>
</feature>
<protein>
    <submittedName>
        <fullName evidence="3">Uncharacterized protein</fullName>
    </submittedName>
</protein>